<protein>
    <recommendedName>
        <fullName evidence="4">DUF4149 domain-containing protein</fullName>
    </recommendedName>
</protein>
<name>A0A4C1S9U1_EUMVA</name>
<accession>A0A4C1S9U1</accession>
<evidence type="ECO:0008006" key="4">
    <source>
        <dbReference type="Google" id="ProtNLM"/>
    </source>
</evidence>
<dbReference type="AlphaFoldDB" id="A0A4C1S9U1"/>
<reference evidence="2 3" key="1">
    <citation type="journal article" date="2019" name="Commun. Biol.">
        <title>The bagworm genome reveals a unique fibroin gene that provides high tensile strength.</title>
        <authorList>
            <person name="Kono N."/>
            <person name="Nakamura H."/>
            <person name="Ohtoshi R."/>
            <person name="Tomita M."/>
            <person name="Numata K."/>
            <person name="Arakawa K."/>
        </authorList>
    </citation>
    <scope>NUCLEOTIDE SEQUENCE [LARGE SCALE GENOMIC DNA]</scope>
</reference>
<keyword evidence="1" id="KW-1133">Transmembrane helix</keyword>
<organism evidence="2 3">
    <name type="scientific">Eumeta variegata</name>
    <name type="common">Bagworm moth</name>
    <name type="synonym">Eumeta japonica</name>
    <dbReference type="NCBI Taxonomy" id="151549"/>
    <lineage>
        <taxon>Eukaryota</taxon>
        <taxon>Metazoa</taxon>
        <taxon>Ecdysozoa</taxon>
        <taxon>Arthropoda</taxon>
        <taxon>Hexapoda</taxon>
        <taxon>Insecta</taxon>
        <taxon>Pterygota</taxon>
        <taxon>Neoptera</taxon>
        <taxon>Endopterygota</taxon>
        <taxon>Lepidoptera</taxon>
        <taxon>Glossata</taxon>
        <taxon>Ditrysia</taxon>
        <taxon>Tineoidea</taxon>
        <taxon>Psychidae</taxon>
        <taxon>Oiketicinae</taxon>
        <taxon>Eumeta</taxon>
    </lineage>
</organism>
<proteinExistence type="predicted"/>
<evidence type="ECO:0000256" key="1">
    <source>
        <dbReference type="SAM" id="Phobius"/>
    </source>
</evidence>
<evidence type="ECO:0000313" key="2">
    <source>
        <dbReference type="EMBL" id="GBO98903.1"/>
    </source>
</evidence>
<keyword evidence="1" id="KW-0472">Membrane</keyword>
<feature type="transmembrane region" description="Helical" evidence="1">
    <location>
        <begin position="138"/>
        <end position="156"/>
    </location>
</feature>
<comment type="caution">
    <text evidence="2">The sequence shown here is derived from an EMBL/GenBank/DDBJ whole genome shotgun (WGS) entry which is preliminary data.</text>
</comment>
<feature type="transmembrane region" description="Helical" evidence="1">
    <location>
        <begin position="202"/>
        <end position="226"/>
    </location>
</feature>
<keyword evidence="3" id="KW-1185">Reference proteome</keyword>
<dbReference type="EMBL" id="BGZK01000002">
    <property type="protein sequence ID" value="GBO98903.1"/>
    <property type="molecule type" value="Genomic_DNA"/>
</dbReference>
<dbReference type="OrthoDB" id="1641132at2759"/>
<evidence type="ECO:0000313" key="3">
    <source>
        <dbReference type="Proteomes" id="UP000299102"/>
    </source>
</evidence>
<gene>
    <name evidence="2" type="ORF">EVAR_314_1</name>
</gene>
<sequence length="232" mass="25101">MIHAAAPDLGAAPAPTLLASATGEAARSVRPHRRRCHFIAGSPVITVYPIEHSPVLLLASTRIRKGSDSAVSGLLHLQRLGQLRGATVVPEAAQHHAVPTHILDTGELHADCKTHYSYCLKRAVNPLNAAHNPLNSQVVLLLTVFTIEAFIRLRLVRPMLRTKHIKTQMEEAAGGGREVGKLILGELAHCPRYMKVLKAFRSYHSTVAAGTMISMGCSVYSIMILIDSMCGI</sequence>
<dbReference type="Proteomes" id="UP000299102">
    <property type="component" value="Unassembled WGS sequence"/>
</dbReference>
<keyword evidence="1" id="KW-0812">Transmembrane</keyword>
<dbReference type="STRING" id="151549.A0A4C1S9U1"/>